<dbReference type="PANTHER" id="PTHR30055:SF181">
    <property type="entry name" value="BLR6905 PROTEIN"/>
    <property type="match status" value="1"/>
</dbReference>
<keyword evidence="1 2" id="KW-0238">DNA-binding</keyword>
<sequence>MILDAAIPFLAEAGFSGQTRLLAQSLGISHSVLYRHFPTKELLIQAVCTEMFERRWQPAWAAVLHDASLPLEKRLLHFYRAAGALLLAPEWVRIALAAGLTGQAKSSGLRSLLEDRVVHPVAETLRTPRGSGAALTEPEAREQAWALQGRVFYLGARLAVWRGATPRDPDAALSAAIAGFCRGARALAAAEA</sequence>
<dbReference type="PRINTS" id="PR00455">
    <property type="entry name" value="HTHTETR"/>
</dbReference>
<evidence type="ECO:0000259" key="3">
    <source>
        <dbReference type="PROSITE" id="PS50977"/>
    </source>
</evidence>
<gene>
    <name evidence="4" type="ORF">NRP21_17425</name>
</gene>
<dbReference type="PANTHER" id="PTHR30055">
    <property type="entry name" value="HTH-TYPE TRANSCRIPTIONAL REGULATOR RUTR"/>
    <property type="match status" value="1"/>
</dbReference>
<evidence type="ECO:0000256" key="1">
    <source>
        <dbReference type="ARBA" id="ARBA00023125"/>
    </source>
</evidence>
<organism evidence="4 5">
    <name type="scientific">Roseomonas populi</name>
    <dbReference type="NCBI Taxonomy" id="3121582"/>
    <lineage>
        <taxon>Bacteria</taxon>
        <taxon>Pseudomonadati</taxon>
        <taxon>Pseudomonadota</taxon>
        <taxon>Alphaproteobacteria</taxon>
        <taxon>Acetobacterales</taxon>
        <taxon>Roseomonadaceae</taxon>
        <taxon>Roseomonas</taxon>
    </lineage>
</organism>
<dbReference type="Proteomes" id="UP001524642">
    <property type="component" value="Unassembled WGS sequence"/>
</dbReference>
<feature type="domain" description="HTH tetR-type" evidence="3">
    <location>
        <begin position="1"/>
        <end position="55"/>
    </location>
</feature>
<dbReference type="Pfam" id="PF00440">
    <property type="entry name" value="TetR_N"/>
    <property type="match status" value="1"/>
</dbReference>
<dbReference type="SUPFAM" id="SSF46689">
    <property type="entry name" value="Homeodomain-like"/>
    <property type="match status" value="1"/>
</dbReference>
<proteinExistence type="predicted"/>
<reference evidence="4 5" key="1">
    <citation type="submission" date="2022-06" db="EMBL/GenBank/DDBJ databases">
        <title>Roseomonas CN29.</title>
        <authorList>
            <person name="Cheng Y."/>
            <person name="He X."/>
        </authorList>
    </citation>
    <scope>NUCLEOTIDE SEQUENCE [LARGE SCALE GENOMIC DNA]</scope>
    <source>
        <strain evidence="4 5">CN29</strain>
    </source>
</reference>
<evidence type="ECO:0000313" key="5">
    <source>
        <dbReference type="Proteomes" id="UP001524642"/>
    </source>
</evidence>
<accession>A0ABT1XA32</accession>
<dbReference type="Gene3D" id="1.10.357.10">
    <property type="entry name" value="Tetracycline Repressor, domain 2"/>
    <property type="match status" value="1"/>
</dbReference>
<dbReference type="PROSITE" id="PS50977">
    <property type="entry name" value="HTH_TETR_2"/>
    <property type="match status" value="1"/>
</dbReference>
<dbReference type="InterPro" id="IPR009057">
    <property type="entry name" value="Homeodomain-like_sf"/>
</dbReference>
<dbReference type="EMBL" id="JANJOU010000016">
    <property type="protein sequence ID" value="MCR0983839.1"/>
    <property type="molecule type" value="Genomic_DNA"/>
</dbReference>
<name>A0ABT1XA32_9PROT</name>
<protein>
    <submittedName>
        <fullName evidence="4">TetR/AcrR family transcriptional regulator</fullName>
    </submittedName>
</protein>
<dbReference type="InterPro" id="IPR001647">
    <property type="entry name" value="HTH_TetR"/>
</dbReference>
<dbReference type="InterPro" id="IPR050109">
    <property type="entry name" value="HTH-type_TetR-like_transc_reg"/>
</dbReference>
<evidence type="ECO:0000256" key="2">
    <source>
        <dbReference type="PROSITE-ProRule" id="PRU00335"/>
    </source>
</evidence>
<dbReference type="RefSeq" id="WP_257717504.1">
    <property type="nucleotide sequence ID" value="NZ_JANJOU010000016.1"/>
</dbReference>
<keyword evidence="5" id="KW-1185">Reference proteome</keyword>
<comment type="caution">
    <text evidence="4">The sequence shown here is derived from an EMBL/GenBank/DDBJ whole genome shotgun (WGS) entry which is preliminary data.</text>
</comment>
<evidence type="ECO:0000313" key="4">
    <source>
        <dbReference type="EMBL" id="MCR0983839.1"/>
    </source>
</evidence>
<feature type="DNA-binding region" description="H-T-H motif" evidence="2">
    <location>
        <begin position="18"/>
        <end position="37"/>
    </location>
</feature>